<dbReference type="EMBL" id="SSTE01016048">
    <property type="protein sequence ID" value="KAA0042436.1"/>
    <property type="molecule type" value="Genomic_DNA"/>
</dbReference>
<keyword evidence="1" id="KW-0175">Coiled coil</keyword>
<proteinExistence type="predicted"/>
<dbReference type="AlphaFoldDB" id="A0A5A7TKG1"/>
<keyword evidence="2" id="KW-0472">Membrane</keyword>
<feature type="transmembrane region" description="Helical" evidence="2">
    <location>
        <begin position="43"/>
        <end position="67"/>
    </location>
</feature>
<keyword evidence="2" id="KW-1133">Transmembrane helix</keyword>
<evidence type="ECO:0000256" key="2">
    <source>
        <dbReference type="SAM" id="Phobius"/>
    </source>
</evidence>
<name>A0A5A7TKG1_CUCMM</name>
<accession>A0A5A7TKG1</accession>
<reference evidence="3 4" key="1">
    <citation type="submission" date="2019-08" db="EMBL/GenBank/DDBJ databases">
        <title>Draft genome sequences of two oriental melons (Cucumis melo L. var makuwa).</title>
        <authorList>
            <person name="Kwon S.-Y."/>
        </authorList>
    </citation>
    <scope>NUCLEOTIDE SEQUENCE [LARGE SCALE GENOMIC DNA]</scope>
    <source>
        <strain evidence="4">cv. SW 3</strain>
        <tissue evidence="3">Leaf</tissue>
    </source>
</reference>
<gene>
    <name evidence="3" type="ORF">E6C27_scaffold266G00150</name>
</gene>
<evidence type="ECO:0000256" key="1">
    <source>
        <dbReference type="SAM" id="Coils"/>
    </source>
</evidence>
<dbReference type="Proteomes" id="UP000321393">
    <property type="component" value="Unassembled WGS sequence"/>
</dbReference>
<keyword evidence="2" id="KW-0812">Transmembrane</keyword>
<protein>
    <submittedName>
        <fullName evidence="3">Uncharacterized protein</fullName>
    </submittedName>
</protein>
<organism evidence="3 4">
    <name type="scientific">Cucumis melo var. makuwa</name>
    <name type="common">Oriental melon</name>
    <dbReference type="NCBI Taxonomy" id="1194695"/>
    <lineage>
        <taxon>Eukaryota</taxon>
        <taxon>Viridiplantae</taxon>
        <taxon>Streptophyta</taxon>
        <taxon>Embryophyta</taxon>
        <taxon>Tracheophyta</taxon>
        <taxon>Spermatophyta</taxon>
        <taxon>Magnoliopsida</taxon>
        <taxon>eudicotyledons</taxon>
        <taxon>Gunneridae</taxon>
        <taxon>Pentapetalae</taxon>
        <taxon>rosids</taxon>
        <taxon>fabids</taxon>
        <taxon>Cucurbitales</taxon>
        <taxon>Cucurbitaceae</taxon>
        <taxon>Benincaseae</taxon>
        <taxon>Cucumis</taxon>
    </lineage>
</organism>
<evidence type="ECO:0000313" key="4">
    <source>
        <dbReference type="Proteomes" id="UP000321393"/>
    </source>
</evidence>
<sequence>MTKRSKSTQNPDGSKIQALEWSSRRTCYLQKLESRRSFLRPGVFMAASLMAASTIYSLAVSVLANVYHGLELCKHVTQRFTDWWATRHGTYFEDNRHHLSPFNTHLEGLIELGSDESLMGPHAVDSAIEEVGTSKTPISKQVKQSLHQSALLEEIRRAKMIVGGKDIGSPPSKGDACPKEHLQKVNSTHAPLNCSESPLGVSNRQTTRNPKPSQWVCEKVVSNFFKKTVLCMWEDIQDKIMRNPFKFIPRLRLEIATDLSWIEKFHADGLTPLEEYLNSYLKRVDNFNDVQSSYFAKLLSTDKARQLDEKTSAIKEALTLMEHLRRDVKKAKTIDQKELEVAKLQDEVNTLESTPAITEEAIEALTMVRRSMEAAREEFKNFKWKL</sequence>
<comment type="caution">
    <text evidence="3">The sequence shown here is derived from an EMBL/GenBank/DDBJ whole genome shotgun (WGS) entry which is preliminary data.</text>
</comment>
<feature type="coiled-coil region" evidence="1">
    <location>
        <begin position="307"/>
        <end position="354"/>
    </location>
</feature>
<evidence type="ECO:0000313" key="3">
    <source>
        <dbReference type="EMBL" id="KAA0042436.1"/>
    </source>
</evidence>